<dbReference type="Proteomes" id="UP000515129">
    <property type="component" value="Chromosome 12"/>
</dbReference>
<evidence type="ECO:0000256" key="2">
    <source>
        <dbReference type="ARBA" id="ARBA00007018"/>
    </source>
</evidence>
<evidence type="ECO:0000256" key="1">
    <source>
        <dbReference type="ARBA" id="ARBA00004141"/>
    </source>
</evidence>
<evidence type="ECO:0000256" key="6">
    <source>
        <dbReference type="PIRSR" id="PIRSR604254-1"/>
    </source>
</evidence>
<keyword evidence="3 7" id="KW-0812">Transmembrane</keyword>
<evidence type="ECO:0000313" key="9">
    <source>
        <dbReference type="RefSeq" id="XP_026133464.1"/>
    </source>
</evidence>
<keyword evidence="6" id="KW-0862">Zinc</keyword>
<dbReference type="GO" id="GO:0038023">
    <property type="term" value="F:signaling receptor activity"/>
    <property type="evidence" value="ECO:0007669"/>
    <property type="project" value="TreeGrafter"/>
</dbReference>
<evidence type="ECO:0000256" key="3">
    <source>
        <dbReference type="ARBA" id="ARBA00022692"/>
    </source>
</evidence>
<dbReference type="OrthoDB" id="535992at2759"/>
<dbReference type="KEGG" id="caua:113112253"/>
<feature type="binding site" evidence="6">
    <location>
        <position position="157"/>
    </location>
    <ligand>
        <name>Zn(2+)</name>
        <dbReference type="ChEBI" id="CHEBI:29105"/>
    </ligand>
</feature>
<protein>
    <submittedName>
        <fullName evidence="9">Progestin and adipoQ receptor family member 4</fullName>
    </submittedName>
</protein>
<dbReference type="PANTHER" id="PTHR20855:SF138">
    <property type="entry name" value="PROGESTIN AND ADIPOQ RECEPTOR FAMILY MEMBER 4"/>
    <property type="match status" value="1"/>
</dbReference>
<sequence>MDRSGALFGLYVSYCFFSFMNHEGGAPLYDTLMCLDMFGICLVNTLGALPIIHITFLCYPSFHRLAMLVYLLLSVHGVYCSVIAQSNVHCLQSFAWRAMFCFILFMLCLTGSDRGSSTSLCLYLTIDTLVLLGGLVNISHLPERFSPGWFDYWFNCHQNCHHDHPVHLHSATYVKFEMYISIKYYLNLTSWT</sequence>
<keyword evidence="4 7" id="KW-1133">Transmembrane helix</keyword>
<dbReference type="RefSeq" id="XP_026133464.1">
    <property type="nucleotide sequence ID" value="XM_026277679.1"/>
</dbReference>
<keyword evidence="6" id="KW-0479">Metal-binding</keyword>
<dbReference type="AlphaFoldDB" id="A0A6P6QIT0"/>
<feature type="transmembrane region" description="Helical" evidence="7">
    <location>
        <begin position="37"/>
        <end position="58"/>
    </location>
</feature>
<dbReference type="GO" id="GO:0046872">
    <property type="term" value="F:metal ion binding"/>
    <property type="evidence" value="ECO:0007669"/>
    <property type="project" value="UniProtKB-KW"/>
</dbReference>
<feature type="binding site" evidence="6">
    <location>
        <position position="161"/>
    </location>
    <ligand>
        <name>Zn(2+)</name>
        <dbReference type="ChEBI" id="CHEBI:29105"/>
    </ligand>
</feature>
<evidence type="ECO:0000313" key="8">
    <source>
        <dbReference type="Proteomes" id="UP000515129"/>
    </source>
</evidence>
<accession>A0A6P6QIT0</accession>
<dbReference type="CTD" id="100148532"/>
<comment type="subcellular location">
    <subcellularLocation>
        <location evidence="1">Membrane</location>
        <topology evidence="1">Multi-pass membrane protein</topology>
    </subcellularLocation>
</comment>
<feature type="transmembrane region" description="Helical" evidence="7">
    <location>
        <begin position="120"/>
        <end position="141"/>
    </location>
</feature>
<name>A0A6P6QIT0_CARAU</name>
<feature type="transmembrane region" description="Helical" evidence="7">
    <location>
        <begin position="94"/>
        <end position="111"/>
    </location>
</feature>
<keyword evidence="5 7" id="KW-0472">Membrane</keyword>
<dbReference type="Pfam" id="PF03006">
    <property type="entry name" value="HlyIII"/>
    <property type="match status" value="1"/>
</dbReference>
<evidence type="ECO:0000256" key="5">
    <source>
        <dbReference type="ARBA" id="ARBA00023136"/>
    </source>
</evidence>
<evidence type="ECO:0000256" key="7">
    <source>
        <dbReference type="SAM" id="Phobius"/>
    </source>
</evidence>
<keyword evidence="8" id="KW-1185">Reference proteome</keyword>
<evidence type="ECO:0000256" key="4">
    <source>
        <dbReference type="ARBA" id="ARBA00022989"/>
    </source>
</evidence>
<reference evidence="9" key="1">
    <citation type="submission" date="2025-08" db="UniProtKB">
        <authorList>
            <consortium name="RefSeq"/>
        </authorList>
    </citation>
    <scope>IDENTIFICATION</scope>
    <source>
        <strain evidence="9">Wakin</strain>
        <tissue evidence="9">Muscle</tissue>
    </source>
</reference>
<organism evidence="8 9">
    <name type="scientific">Carassius auratus</name>
    <name type="common">Goldfish</name>
    <dbReference type="NCBI Taxonomy" id="7957"/>
    <lineage>
        <taxon>Eukaryota</taxon>
        <taxon>Metazoa</taxon>
        <taxon>Chordata</taxon>
        <taxon>Craniata</taxon>
        <taxon>Vertebrata</taxon>
        <taxon>Euteleostomi</taxon>
        <taxon>Actinopterygii</taxon>
        <taxon>Neopterygii</taxon>
        <taxon>Teleostei</taxon>
        <taxon>Ostariophysi</taxon>
        <taxon>Cypriniformes</taxon>
        <taxon>Cyprinidae</taxon>
        <taxon>Cyprininae</taxon>
        <taxon>Carassius</taxon>
    </lineage>
</organism>
<comment type="similarity">
    <text evidence="2">Belongs to the ADIPOR family.</text>
</comment>
<dbReference type="PANTHER" id="PTHR20855">
    <property type="entry name" value="ADIPOR/PROGESTIN RECEPTOR-RELATED"/>
    <property type="match status" value="1"/>
</dbReference>
<proteinExistence type="inferred from homology"/>
<feature type="transmembrane region" description="Helical" evidence="7">
    <location>
        <begin position="65"/>
        <end position="88"/>
    </location>
</feature>
<dbReference type="InterPro" id="IPR004254">
    <property type="entry name" value="AdipoR/HlyIII-related"/>
</dbReference>
<dbReference type="GO" id="GO:0016020">
    <property type="term" value="C:membrane"/>
    <property type="evidence" value="ECO:0007669"/>
    <property type="project" value="UniProtKB-SubCell"/>
</dbReference>
<keyword evidence="9" id="KW-0675">Receptor</keyword>
<gene>
    <name evidence="9" type="primary">paqr4b</name>
</gene>